<keyword evidence="6 8" id="KW-0472">Membrane</keyword>
<protein>
    <submittedName>
        <fullName evidence="10">Glycosyl transferase</fullName>
    </submittedName>
</protein>
<organism evidence="10 11">
    <name type="scientific">Pseudorhizobium pelagicum</name>
    <dbReference type="NCBI Taxonomy" id="1509405"/>
    <lineage>
        <taxon>Bacteria</taxon>
        <taxon>Pseudomonadati</taxon>
        <taxon>Pseudomonadota</taxon>
        <taxon>Alphaproteobacteria</taxon>
        <taxon>Hyphomicrobiales</taxon>
        <taxon>Rhizobiaceae</taxon>
        <taxon>Rhizobium/Agrobacterium group</taxon>
        <taxon>Pseudorhizobium</taxon>
    </lineage>
</organism>
<evidence type="ECO:0000256" key="8">
    <source>
        <dbReference type="SAM" id="Phobius"/>
    </source>
</evidence>
<keyword evidence="11" id="KW-1185">Reference proteome</keyword>
<dbReference type="GO" id="GO:0016757">
    <property type="term" value="F:glycosyltransferase activity"/>
    <property type="evidence" value="ECO:0007669"/>
    <property type="project" value="UniProtKB-KW"/>
</dbReference>
<feature type="domain" description="Glycosyltransferase 2-like" evidence="9">
    <location>
        <begin position="353"/>
        <end position="545"/>
    </location>
</feature>
<evidence type="ECO:0000256" key="5">
    <source>
        <dbReference type="ARBA" id="ARBA00022989"/>
    </source>
</evidence>
<feature type="transmembrane region" description="Helical" evidence="8">
    <location>
        <begin position="204"/>
        <end position="225"/>
    </location>
</feature>
<keyword evidence="3 10" id="KW-0808">Transferase</keyword>
<comment type="subcellular location">
    <subcellularLocation>
        <location evidence="1">Membrane</location>
        <topology evidence="1">Multi-pass membrane protein</topology>
    </subcellularLocation>
</comment>
<dbReference type="SUPFAM" id="SSF53448">
    <property type="entry name" value="Nucleotide-diphospho-sugar transferases"/>
    <property type="match status" value="1"/>
</dbReference>
<proteinExistence type="predicted"/>
<dbReference type="GO" id="GO:0016020">
    <property type="term" value="C:membrane"/>
    <property type="evidence" value="ECO:0007669"/>
    <property type="project" value="UniProtKB-SubCell"/>
</dbReference>
<evidence type="ECO:0000256" key="6">
    <source>
        <dbReference type="ARBA" id="ARBA00023136"/>
    </source>
</evidence>
<dbReference type="AlphaFoldDB" id="A0A922NY22"/>
<evidence type="ECO:0000256" key="3">
    <source>
        <dbReference type="ARBA" id="ARBA00022679"/>
    </source>
</evidence>
<sequence length="636" mass="70053">MRLGEYPQAAGSPDGAGELRPRAVTANGLDRSRLASVGDESAALQSLGFSKPLIERLSKRARQNNTTLETELLHHPGIQEDAYYGAMARFLRLPFADRIDAGTVVDTTHLDTQLRRPAMVRLQHARTAPQVAIVPEAGRLAGLAAALINLPMLGRDLTITTPSAIRKAVWAAGATRRVRETVATLSEDRPQFSARTVVTGSQGFAAGMIVAPFLIALLAAPALILPVLHPVMSYLYLAALGLRILALIHRKHERHFEPPPTPGPLPTYTVLVALYREAAVAAQLVACLKRLDWPVSLLDIKLVCEADDAETLETLRAMALPRHFEIVEVPAAHPRTKPKALSYALAGVRGDYLVIYDAEDRPHPGQLREAHGRFSSLPPDLACLQAPLVIANGSSSWISALFALEYAALFRGLLPMLAHYGLPMPLGGTSNHFRTALLRQAGGWDPFNVTEDADLGLRLFRLGYRSAVLRRQTLEDAPVRLSIWMGQRTRWFKGWVQTWLVLMRRPKRLLGEMGLRGWLIFHLMIGGMLLSSLLHPLIFVFLAQGALAMMAVPTSGIPAGVLVLFCVDAFNIFGSYLTFVALGISSMTDHEKRLVGGRWMAVPLYWMMTSLAAWRAILELRSRPFFWQKTPHEPAQ</sequence>
<dbReference type="Proteomes" id="UP000052167">
    <property type="component" value="Unassembled WGS sequence"/>
</dbReference>
<dbReference type="PANTHER" id="PTHR43867:SF2">
    <property type="entry name" value="CELLULOSE SYNTHASE CATALYTIC SUBUNIT A [UDP-FORMING]"/>
    <property type="match status" value="1"/>
</dbReference>
<evidence type="ECO:0000256" key="2">
    <source>
        <dbReference type="ARBA" id="ARBA00022676"/>
    </source>
</evidence>
<dbReference type="Gene3D" id="3.90.550.10">
    <property type="entry name" value="Spore Coat Polysaccharide Biosynthesis Protein SpsA, Chain A"/>
    <property type="match status" value="1"/>
</dbReference>
<dbReference type="InterPro" id="IPR001173">
    <property type="entry name" value="Glyco_trans_2-like"/>
</dbReference>
<feature type="transmembrane region" description="Helical" evidence="8">
    <location>
        <begin position="231"/>
        <end position="248"/>
    </location>
</feature>
<accession>A0A922NY22</accession>
<dbReference type="OrthoDB" id="7431422at2"/>
<evidence type="ECO:0000256" key="7">
    <source>
        <dbReference type="SAM" id="MobiDB-lite"/>
    </source>
</evidence>
<dbReference type="InterPro" id="IPR050321">
    <property type="entry name" value="Glycosyltr_2/OpgH_subfam"/>
</dbReference>
<keyword evidence="5 8" id="KW-1133">Transmembrane helix</keyword>
<name>A0A922NY22_9HYPH</name>
<feature type="transmembrane region" description="Helical" evidence="8">
    <location>
        <begin position="517"/>
        <end position="542"/>
    </location>
</feature>
<evidence type="ECO:0000313" key="10">
    <source>
        <dbReference type="EMBL" id="KEQ02993.1"/>
    </source>
</evidence>
<feature type="transmembrane region" description="Helical" evidence="8">
    <location>
        <begin position="596"/>
        <end position="617"/>
    </location>
</feature>
<comment type="caution">
    <text evidence="10">The sequence shown here is derived from an EMBL/GenBank/DDBJ whole genome shotgun (WGS) entry which is preliminary data.</text>
</comment>
<feature type="region of interest" description="Disordered" evidence="7">
    <location>
        <begin position="1"/>
        <end position="20"/>
    </location>
</feature>
<evidence type="ECO:0000259" key="9">
    <source>
        <dbReference type="Pfam" id="PF13632"/>
    </source>
</evidence>
<keyword evidence="4 8" id="KW-0812">Transmembrane</keyword>
<evidence type="ECO:0000313" key="11">
    <source>
        <dbReference type="Proteomes" id="UP000052167"/>
    </source>
</evidence>
<dbReference type="RefSeq" id="WP_037162372.1">
    <property type="nucleotide sequence ID" value="NZ_CAJXID010000042.1"/>
</dbReference>
<evidence type="ECO:0000256" key="1">
    <source>
        <dbReference type="ARBA" id="ARBA00004141"/>
    </source>
</evidence>
<dbReference type="PANTHER" id="PTHR43867">
    <property type="entry name" value="CELLULOSE SYNTHASE CATALYTIC SUBUNIT A [UDP-FORMING]"/>
    <property type="match status" value="1"/>
</dbReference>
<evidence type="ECO:0000256" key="4">
    <source>
        <dbReference type="ARBA" id="ARBA00022692"/>
    </source>
</evidence>
<gene>
    <name evidence="10" type="ORF">GV68_18185</name>
</gene>
<feature type="transmembrane region" description="Helical" evidence="8">
    <location>
        <begin position="562"/>
        <end position="584"/>
    </location>
</feature>
<dbReference type="InterPro" id="IPR029044">
    <property type="entry name" value="Nucleotide-diphossugar_trans"/>
</dbReference>
<dbReference type="Pfam" id="PF13632">
    <property type="entry name" value="Glyco_trans_2_3"/>
    <property type="match status" value="1"/>
</dbReference>
<reference evidence="10 11" key="1">
    <citation type="submission" date="2014-06" db="EMBL/GenBank/DDBJ databases">
        <title>Rhizobium pelagicum/R2-400B4.</title>
        <authorList>
            <person name="Kimes N.E."/>
            <person name="Lopez-Perez M."/>
        </authorList>
    </citation>
    <scope>NUCLEOTIDE SEQUENCE [LARGE SCALE GENOMIC DNA]</scope>
    <source>
        <strain evidence="10 11">R2-400B4</strain>
    </source>
</reference>
<keyword evidence="2" id="KW-0328">Glycosyltransferase</keyword>
<dbReference type="EMBL" id="JOKJ01000039">
    <property type="protein sequence ID" value="KEQ02993.1"/>
    <property type="molecule type" value="Genomic_DNA"/>
</dbReference>